<reference evidence="1 2" key="1">
    <citation type="submission" date="2023-01" db="EMBL/GenBank/DDBJ databases">
        <title>Analysis of 21 Apiospora genomes using comparative genomics revels a genus with tremendous synthesis potential of carbohydrate active enzymes and secondary metabolites.</title>
        <authorList>
            <person name="Sorensen T."/>
        </authorList>
    </citation>
    <scope>NUCLEOTIDE SEQUENCE [LARGE SCALE GENOMIC DNA]</scope>
    <source>
        <strain evidence="1 2">CBS 24483</strain>
    </source>
</reference>
<accession>A0ABR1QNZ5</accession>
<organism evidence="1 2">
    <name type="scientific">Apiospora aurea</name>
    <dbReference type="NCBI Taxonomy" id="335848"/>
    <lineage>
        <taxon>Eukaryota</taxon>
        <taxon>Fungi</taxon>
        <taxon>Dikarya</taxon>
        <taxon>Ascomycota</taxon>
        <taxon>Pezizomycotina</taxon>
        <taxon>Sordariomycetes</taxon>
        <taxon>Xylariomycetidae</taxon>
        <taxon>Amphisphaeriales</taxon>
        <taxon>Apiosporaceae</taxon>
        <taxon>Apiospora</taxon>
    </lineage>
</organism>
<dbReference type="SUPFAM" id="SSF56399">
    <property type="entry name" value="ADP-ribosylation"/>
    <property type="match status" value="1"/>
</dbReference>
<dbReference type="EMBL" id="JAQQWE010000003">
    <property type="protein sequence ID" value="KAK7959892.1"/>
    <property type="molecule type" value="Genomic_DNA"/>
</dbReference>
<evidence type="ECO:0000313" key="2">
    <source>
        <dbReference type="Proteomes" id="UP001391051"/>
    </source>
</evidence>
<dbReference type="RefSeq" id="XP_066703595.1">
    <property type="nucleotide sequence ID" value="XM_066840968.1"/>
</dbReference>
<keyword evidence="2" id="KW-1185">Reference proteome</keyword>
<dbReference type="Proteomes" id="UP001391051">
    <property type="component" value="Unassembled WGS sequence"/>
</dbReference>
<evidence type="ECO:0000313" key="1">
    <source>
        <dbReference type="EMBL" id="KAK7959892.1"/>
    </source>
</evidence>
<dbReference type="GeneID" id="92074030"/>
<sequence length="544" mass="60976">MAQLDRTNPSPEFAPNGLLRSPSLVKAALNSFPPMEPGVTMSQLIGIGAGSEERRAVLDWLCYTFEGTLVPTPQSAAVPQLPGYGSFLLMNTHAKRHAAFRTALQDTGLSNGGIAAFHGTSPHNLFNIVCDGLNGSPVVFHSNEPSYSAWFTSFRSQVAPGNTKVMVNNPQICRGWSNSKFKNVAIMFGVEVAGSPPEPRREEGTVQQHALTVRYLFILPGEKVQAVASVRNPSPIEFWRNGGWVRGEMITDRMREVYRKIHDGSLVSEIEYGATAEGQRYSVRLSPLLRDPAVLDLLFTILYAELEVASTDQYAGEGRYPSGLSAADMMSTIDTFPELCTGVAADQLIGYGPRSSERRMVLEWVCKKFEGILIQTPESAQIRTMPGCRSFIMPSIPENYRPVFETKLKELGRYNERDRLFQGGIAAFHGAPPHVLFKILCEGLRHERRIFYSQEPAHSAWYIPWRSFFKTDGGPKFIRPQVLRGWKNSKFKNVAILFGVEVAQLREKLPEQQWKTAENVEAQSPRAKFWFVTCFFSHLTKWMD</sequence>
<proteinExistence type="predicted"/>
<protein>
    <submittedName>
        <fullName evidence="1">Uncharacterized protein</fullName>
    </submittedName>
</protein>
<gene>
    <name evidence="1" type="ORF">PG986_004746</name>
</gene>
<name>A0ABR1QNZ5_9PEZI</name>
<comment type="caution">
    <text evidence="1">The sequence shown here is derived from an EMBL/GenBank/DDBJ whole genome shotgun (WGS) entry which is preliminary data.</text>
</comment>